<evidence type="ECO:0000313" key="2">
    <source>
        <dbReference type="EMBL" id="RDX85973.1"/>
    </source>
</evidence>
<name>A0A371G6L0_MUCPR</name>
<proteinExistence type="predicted"/>
<dbReference type="PANTHER" id="PTHR34072">
    <property type="entry name" value="ENZYMATIC POLYPROTEIN-RELATED"/>
    <property type="match status" value="1"/>
</dbReference>
<protein>
    <recommendedName>
        <fullName evidence="1">Reverse transcriptase/retrotransposon-derived protein RNase H-like domain-containing protein</fullName>
    </recommendedName>
</protein>
<dbReference type="InterPro" id="IPR041577">
    <property type="entry name" value="RT_RNaseH_2"/>
</dbReference>
<dbReference type="SUPFAM" id="SSF56672">
    <property type="entry name" value="DNA/RNA polymerases"/>
    <property type="match status" value="1"/>
</dbReference>
<reference evidence="2" key="1">
    <citation type="submission" date="2018-05" db="EMBL/GenBank/DDBJ databases">
        <title>Draft genome of Mucuna pruriens seed.</title>
        <authorList>
            <person name="Nnadi N.E."/>
            <person name="Vos R."/>
            <person name="Hasami M.H."/>
            <person name="Devisetty U.K."/>
            <person name="Aguiy J.C."/>
        </authorList>
    </citation>
    <scope>NUCLEOTIDE SEQUENCE [LARGE SCALE GENOMIC DNA]</scope>
    <source>
        <strain evidence="2">JCA_2017</strain>
    </source>
</reference>
<comment type="caution">
    <text evidence="2">The sequence shown here is derived from an EMBL/GenBank/DDBJ whole genome shotgun (WGS) entry which is preliminary data.</text>
</comment>
<evidence type="ECO:0000259" key="1">
    <source>
        <dbReference type="Pfam" id="PF17919"/>
    </source>
</evidence>
<dbReference type="PANTHER" id="PTHR34072:SF57">
    <property type="entry name" value="RNA-DIRECTED DNA POLYMERASE"/>
    <property type="match status" value="1"/>
</dbReference>
<dbReference type="OrthoDB" id="10055717at2759"/>
<organism evidence="2 3">
    <name type="scientific">Mucuna pruriens</name>
    <name type="common">Velvet bean</name>
    <name type="synonym">Dolichos pruriens</name>
    <dbReference type="NCBI Taxonomy" id="157652"/>
    <lineage>
        <taxon>Eukaryota</taxon>
        <taxon>Viridiplantae</taxon>
        <taxon>Streptophyta</taxon>
        <taxon>Embryophyta</taxon>
        <taxon>Tracheophyta</taxon>
        <taxon>Spermatophyta</taxon>
        <taxon>Magnoliopsida</taxon>
        <taxon>eudicotyledons</taxon>
        <taxon>Gunneridae</taxon>
        <taxon>Pentapetalae</taxon>
        <taxon>rosids</taxon>
        <taxon>fabids</taxon>
        <taxon>Fabales</taxon>
        <taxon>Fabaceae</taxon>
        <taxon>Papilionoideae</taxon>
        <taxon>50 kb inversion clade</taxon>
        <taxon>NPAAA clade</taxon>
        <taxon>indigoferoid/millettioid clade</taxon>
        <taxon>Phaseoleae</taxon>
        <taxon>Mucuna</taxon>
    </lineage>
</organism>
<feature type="domain" description="Reverse transcriptase/retrotransposon-derived protein RNase H-like" evidence="1">
    <location>
        <begin position="1"/>
        <end position="50"/>
    </location>
</feature>
<dbReference type="AlphaFoldDB" id="A0A371G6L0"/>
<dbReference type="InterPro" id="IPR043502">
    <property type="entry name" value="DNA/RNA_pol_sf"/>
</dbReference>
<accession>A0A371G6L0</accession>
<gene>
    <name evidence="2" type="ORF">CR513_32744</name>
</gene>
<sequence>MCDASNSTLGAVLGQRVSKQPHVIAYTSRIMDPAHINYTTTEKELLAIEFDLEIRDKKGVKNVVVDHLSRLERGVDPLLIRDEFPDEQIL</sequence>
<dbReference type="EMBL" id="QJKJ01006649">
    <property type="protein sequence ID" value="RDX85973.1"/>
    <property type="molecule type" value="Genomic_DNA"/>
</dbReference>
<dbReference type="Proteomes" id="UP000257109">
    <property type="component" value="Unassembled WGS sequence"/>
</dbReference>
<keyword evidence="3" id="KW-1185">Reference proteome</keyword>
<feature type="non-terminal residue" evidence="2">
    <location>
        <position position="1"/>
    </location>
</feature>
<dbReference type="Pfam" id="PF17919">
    <property type="entry name" value="RT_RNaseH_2"/>
    <property type="match status" value="1"/>
</dbReference>
<evidence type="ECO:0000313" key="3">
    <source>
        <dbReference type="Proteomes" id="UP000257109"/>
    </source>
</evidence>